<reference evidence="7 8" key="2">
    <citation type="journal article" date="2011" name="Stand. Genomic Sci.">
        <title>Complete genome sequence of Leadbetterella byssophila type strain (4M15).</title>
        <authorList>
            <person name="Abt B."/>
            <person name="Teshima H."/>
            <person name="Lucas S."/>
            <person name="Lapidus A."/>
            <person name="Del Rio T.G."/>
            <person name="Nolan M."/>
            <person name="Tice H."/>
            <person name="Cheng J.F."/>
            <person name="Pitluck S."/>
            <person name="Liolios K."/>
            <person name="Pagani I."/>
            <person name="Ivanova N."/>
            <person name="Mavromatis K."/>
            <person name="Pati A."/>
            <person name="Tapia R."/>
            <person name="Han C."/>
            <person name="Goodwin L."/>
            <person name="Chen A."/>
            <person name="Palaniappan K."/>
            <person name="Land M."/>
            <person name="Hauser L."/>
            <person name="Chang Y.J."/>
            <person name="Jeffries C.D."/>
            <person name="Rohde M."/>
            <person name="Goker M."/>
            <person name="Tindall B.J."/>
            <person name="Detter J.C."/>
            <person name="Woyke T."/>
            <person name="Bristow J."/>
            <person name="Eisen J.A."/>
            <person name="Markowitz V."/>
            <person name="Hugenholtz P."/>
            <person name="Klenk H.P."/>
            <person name="Kyrpides N.C."/>
        </authorList>
    </citation>
    <scope>NUCLEOTIDE SEQUENCE [LARGE SCALE GENOMIC DNA]</scope>
    <source>
        <strain evidence="8">DSM 17132 / JCM 16389 / KACC 11308 / NBRC 106382 / 4M15</strain>
    </source>
</reference>
<evidence type="ECO:0000256" key="3">
    <source>
        <dbReference type="ARBA" id="ARBA00023027"/>
    </source>
</evidence>
<evidence type="ECO:0000313" key="7">
    <source>
        <dbReference type="EMBL" id="ADQ16022.1"/>
    </source>
</evidence>
<dbReference type="GO" id="GO:0016616">
    <property type="term" value="F:oxidoreductase activity, acting on the CH-OH group of donors, NAD or NADP as acceptor"/>
    <property type="evidence" value="ECO:0007669"/>
    <property type="project" value="InterPro"/>
</dbReference>
<feature type="domain" description="D-isomer specific 2-hydroxyacid dehydrogenase catalytic" evidence="5">
    <location>
        <begin position="3"/>
        <end position="306"/>
    </location>
</feature>
<feature type="domain" description="D-isomer specific 2-hydroxyacid dehydrogenase NAD-binding" evidence="6">
    <location>
        <begin position="105"/>
        <end position="286"/>
    </location>
</feature>
<evidence type="ECO:0000256" key="2">
    <source>
        <dbReference type="ARBA" id="ARBA00023002"/>
    </source>
</evidence>
<accession>E4RU41</accession>
<dbReference type="Pfam" id="PF02826">
    <property type="entry name" value="2-Hacid_dh_C"/>
    <property type="match status" value="1"/>
</dbReference>
<dbReference type="InterPro" id="IPR036291">
    <property type="entry name" value="NAD(P)-bd_dom_sf"/>
</dbReference>
<keyword evidence="2 4" id="KW-0560">Oxidoreductase</keyword>
<dbReference type="PANTHER" id="PTHR42789:SF1">
    <property type="entry name" value="D-ISOMER SPECIFIC 2-HYDROXYACID DEHYDROGENASE FAMILY PROTEIN (AFU_ORTHOLOGUE AFUA_6G10090)"/>
    <property type="match status" value="1"/>
</dbReference>
<dbReference type="GO" id="GO:0051287">
    <property type="term" value="F:NAD binding"/>
    <property type="evidence" value="ECO:0007669"/>
    <property type="project" value="InterPro"/>
</dbReference>
<dbReference type="Pfam" id="PF00389">
    <property type="entry name" value="2-Hacid_dh"/>
    <property type="match status" value="1"/>
</dbReference>
<evidence type="ECO:0000313" key="8">
    <source>
        <dbReference type="Proteomes" id="UP000007435"/>
    </source>
</evidence>
<dbReference type="InterPro" id="IPR006140">
    <property type="entry name" value="D-isomer_DH_NAD-bd"/>
</dbReference>
<dbReference type="eggNOG" id="COG0111">
    <property type="taxonomic scope" value="Bacteria"/>
</dbReference>
<dbReference type="KEGG" id="lby:Lbys_0229"/>
<reference key="1">
    <citation type="submission" date="2010-11" db="EMBL/GenBank/DDBJ databases">
        <title>The complete genome of Leadbetterella byssophila DSM 17132.</title>
        <authorList>
            <consortium name="US DOE Joint Genome Institute (JGI-PGF)"/>
            <person name="Lucas S."/>
            <person name="Copeland A."/>
            <person name="Lapidus A."/>
            <person name="Glavina del Rio T."/>
            <person name="Dalin E."/>
            <person name="Tice H."/>
            <person name="Bruce D."/>
            <person name="Goodwin L."/>
            <person name="Pitluck S."/>
            <person name="Kyrpides N."/>
            <person name="Mavromatis K."/>
            <person name="Ivanova N."/>
            <person name="Teshima H."/>
            <person name="Brettin T."/>
            <person name="Detter J.C."/>
            <person name="Han C."/>
            <person name="Tapia R."/>
            <person name="Land M."/>
            <person name="Hauser L."/>
            <person name="Markowitz V."/>
            <person name="Cheng J.-F."/>
            <person name="Hugenholtz P."/>
            <person name="Woyke T."/>
            <person name="Wu D."/>
            <person name="Tindall B."/>
            <person name="Pomrenke H.G."/>
            <person name="Brambilla E."/>
            <person name="Klenk H.-P."/>
            <person name="Eisen J.A."/>
        </authorList>
    </citation>
    <scope>NUCLEOTIDE SEQUENCE [LARGE SCALE GENOMIC DNA]</scope>
    <source>
        <strain>DSM 17132</strain>
    </source>
</reference>
<evidence type="ECO:0000256" key="1">
    <source>
        <dbReference type="ARBA" id="ARBA00005854"/>
    </source>
</evidence>
<name>E4RU41_LEAB4</name>
<proteinExistence type="inferred from homology"/>
<evidence type="ECO:0000259" key="5">
    <source>
        <dbReference type="Pfam" id="PF00389"/>
    </source>
</evidence>
<sequence length="310" mass="34958">MKILVVDEMHECLLPLLHNLGAEVSYQPTFGKKDAEQVIHQYEGLLIRSKFFIDSAFLDLATSLKFIGRAGAGLDLIDLEACKERGVEVFGANEANKVAVAEHLLGMILMLFNKLNTSPQEIRNDQWLREKNRGEELMGKTVGIIGYGHNGSTAAARFAAFGCRVLAYDKYKKGFGSAEIEEVDLETIFTEADVFSFHVPLTEETRKWADSDFFSKFRKPIYFCNVARGEIMVQEALIQALENGKVKGACLDVLENEKITALTDKGRKEFEYLRAHPRVILSPHVAGWTIESYRKINEVLCEKIKALYKL</sequence>
<dbReference type="EMBL" id="CP002305">
    <property type="protein sequence ID" value="ADQ16022.1"/>
    <property type="molecule type" value="Genomic_DNA"/>
</dbReference>
<evidence type="ECO:0000259" key="6">
    <source>
        <dbReference type="Pfam" id="PF02826"/>
    </source>
</evidence>
<dbReference type="InterPro" id="IPR050857">
    <property type="entry name" value="D-2-hydroxyacid_DH"/>
</dbReference>
<dbReference type="Gene3D" id="3.40.50.720">
    <property type="entry name" value="NAD(P)-binding Rossmann-like Domain"/>
    <property type="match status" value="2"/>
</dbReference>
<dbReference type="SUPFAM" id="SSF51735">
    <property type="entry name" value="NAD(P)-binding Rossmann-fold domains"/>
    <property type="match status" value="1"/>
</dbReference>
<dbReference type="AlphaFoldDB" id="E4RU41"/>
<organism evidence="7 8">
    <name type="scientific">Leadbetterella byssophila (strain DSM 17132 / JCM 16389 / KACC 11308 / NBRC 106382 / 4M15)</name>
    <dbReference type="NCBI Taxonomy" id="649349"/>
    <lineage>
        <taxon>Bacteria</taxon>
        <taxon>Pseudomonadati</taxon>
        <taxon>Bacteroidota</taxon>
        <taxon>Cytophagia</taxon>
        <taxon>Cytophagales</taxon>
        <taxon>Leadbetterellaceae</taxon>
        <taxon>Leadbetterella</taxon>
    </lineage>
</organism>
<dbReference type="OrthoDB" id="1522997at2"/>
<dbReference type="InterPro" id="IPR006139">
    <property type="entry name" value="D-isomer_2_OHA_DH_cat_dom"/>
</dbReference>
<evidence type="ECO:0000256" key="4">
    <source>
        <dbReference type="RuleBase" id="RU003719"/>
    </source>
</evidence>
<protein>
    <submittedName>
        <fullName evidence="7">D-isomer specific 2-hydroxyacid dehydrogenase NAD-binding protein</fullName>
    </submittedName>
</protein>
<dbReference type="HOGENOM" id="CLU_019796_1_3_10"/>
<keyword evidence="8" id="KW-1185">Reference proteome</keyword>
<dbReference type="Proteomes" id="UP000007435">
    <property type="component" value="Chromosome"/>
</dbReference>
<gene>
    <name evidence="7" type="ordered locus">Lbys_0229</name>
</gene>
<comment type="similarity">
    <text evidence="1 4">Belongs to the D-isomer specific 2-hydroxyacid dehydrogenase family.</text>
</comment>
<dbReference type="STRING" id="649349.Lbys_0229"/>
<dbReference type="PANTHER" id="PTHR42789">
    <property type="entry name" value="D-ISOMER SPECIFIC 2-HYDROXYACID DEHYDROGENASE FAMILY PROTEIN (AFU_ORTHOLOGUE AFUA_6G10090)"/>
    <property type="match status" value="1"/>
</dbReference>
<dbReference type="SUPFAM" id="SSF52283">
    <property type="entry name" value="Formate/glycerate dehydrogenase catalytic domain-like"/>
    <property type="match status" value="1"/>
</dbReference>
<dbReference type="RefSeq" id="WP_013407077.1">
    <property type="nucleotide sequence ID" value="NC_014655.1"/>
</dbReference>
<keyword evidence="3" id="KW-0520">NAD</keyword>
<dbReference type="CDD" id="cd12179">
    <property type="entry name" value="2-Hacid_dh_14"/>
    <property type="match status" value="1"/>
</dbReference>